<dbReference type="EMBL" id="CM047747">
    <property type="protein sequence ID" value="KAJ0016406.1"/>
    <property type="molecule type" value="Genomic_DNA"/>
</dbReference>
<proteinExistence type="predicted"/>
<sequence>MLALQRQSKSLNLSHSLHRPSRGWEVNARFEFQCPGQKLLTTEVPSGKTSQCDVCFS</sequence>
<protein>
    <submittedName>
        <fullName evidence="1">Uncharacterized protein</fullName>
    </submittedName>
</protein>
<name>A0ACC0XG42_9ROSI</name>
<evidence type="ECO:0000313" key="1">
    <source>
        <dbReference type="EMBL" id="KAJ0016406.1"/>
    </source>
</evidence>
<dbReference type="Proteomes" id="UP001163603">
    <property type="component" value="Chromosome 12"/>
</dbReference>
<comment type="caution">
    <text evidence="1">The sequence shown here is derived from an EMBL/GenBank/DDBJ whole genome shotgun (WGS) entry which is preliminary data.</text>
</comment>
<evidence type="ECO:0000313" key="2">
    <source>
        <dbReference type="Proteomes" id="UP001163603"/>
    </source>
</evidence>
<keyword evidence="2" id="KW-1185">Reference proteome</keyword>
<organism evidence="1 2">
    <name type="scientific">Pistacia integerrima</name>
    <dbReference type="NCBI Taxonomy" id="434235"/>
    <lineage>
        <taxon>Eukaryota</taxon>
        <taxon>Viridiplantae</taxon>
        <taxon>Streptophyta</taxon>
        <taxon>Embryophyta</taxon>
        <taxon>Tracheophyta</taxon>
        <taxon>Spermatophyta</taxon>
        <taxon>Magnoliopsida</taxon>
        <taxon>eudicotyledons</taxon>
        <taxon>Gunneridae</taxon>
        <taxon>Pentapetalae</taxon>
        <taxon>rosids</taxon>
        <taxon>malvids</taxon>
        <taxon>Sapindales</taxon>
        <taxon>Anacardiaceae</taxon>
        <taxon>Pistacia</taxon>
    </lineage>
</organism>
<accession>A0ACC0XG42</accession>
<gene>
    <name evidence="1" type="ORF">Pint_10597</name>
</gene>
<reference evidence="2" key="1">
    <citation type="journal article" date="2023" name="G3 (Bethesda)">
        <title>Genome assembly and association tests identify interacting loci associated with vigor, precocity, and sex in interspecific pistachio rootstocks.</title>
        <authorList>
            <person name="Palmer W."/>
            <person name="Jacygrad E."/>
            <person name="Sagayaradj S."/>
            <person name="Cavanaugh K."/>
            <person name="Han R."/>
            <person name="Bertier L."/>
            <person name="Beede B."/>
            <person name="Kafkas S."/>
            <person name="Golino D."/>
            <person name="Preece J."/>
            <person name="Michelmore R."/>
        </authorList>
    </citation>
    <scope>NUCLEOTIDE SEQUENCE [LARGE SCALE GENOMIC DNA]</scope>
</reference>